<accession>A0AAD6GBZ9</accession>
<evidence type="ECO:0000256" key="3">
    <source>
        <dbReference type="SAM" id="Coils"/>
    </source>
</evidence>
<evidence type="ECO:0000313" key="5">
    <source>
        <dbReference type="EMBL" id="KAJ5532041.1"/>
    </source>
</evidence>
<feature type="coiled-coil region" evidence="3">
    <location>
        <begin position="108"/>
        <end position="142"/>
    </location>
</feature>
<dbReference type="Pfam" id="PF11559">
    <property type="entry name" value="ADIP"/>
    <property type="match status" value="1"/>
</dbReference>
<sequence length="551" mass="61280">MDAHNLQAASTYVNNILLARGLLNDGASIDFAHPENDEGGTEATMARIINLVNDLVLRRDRESEHRENLATTIRTLRGSESEQTLEIGKLKTKASELTRSLALTQASENALRANMSSAEASIRGLKEQVQRMKATVQQVRAQCANDIRKRDLELQKLKSHLADRQRGKREGLSVTTININPASTRSRLRSSGGERVNDPGYSLKQETTDFLTELCQNLSDENDTLIELARNTVETLKEVQGLPQGEEGNQGDDISGLAASVGPQKPASAVTTLPTSTEELSMRMDAVLDHLRTLLTNPSFVPLEEVEIRDEEIKRLRGSWEKMENRWKQAVTMMDGWQRRLANGGDSVRAEELKLGMNLDMSFNSTEDLSFQGQTENKPISPILEDQEEMSETEDQPDAAADAPLTRSKIRKVPERAERALRERSDNATARPKRLRKVSFTPGLQGSPCEPSADDETLQVKAHRSGAVTRRPSRRKTDLGASQLSNGTESMSIHQKLAAAEDEAREAASSRKERETRKRSRPEKTSNRPGNRRRSTLTSDELDDLMGVPSR</sequence>
<feature type="region of interest" description="Disordered" evidence="4">
    <location>
        <begin position="387"/>
        <end position="551"/>
    </location>
</feature>
<protein>
    <recommendedName>
        <fullName evidence="7">NIMA interactive protein</fullName>
    </recommendedName>
</protein>
<comment type="caution">
    <text evidence="5">The sequence shown here is derived from an EMBL/GenBank/DDBJ whole genome shotgun (WGS) entry which is preliminary data.</text>
</comment>
<feature type="compositionally biased region" description="Basic and acidic residues" evidence="4">
    <location>
        <begin position="505"/>
        <end position="526"/>
    </location>
</feature>
<feature type="region of interest" description="Disordered" evidence="4">
    <location>
        <begin position="240"/>
        <end position="274"/>
    </location>
</feature>
<evidence type="ECO:0000256" key="4">
    <source>
        <dbReference type="SAM" id="MobiDB-lite"/>
    </source>
</evidence>
<dbReference type="PANTHER" id="PTHR47057">
    <property type="entry name" value="AFADIN/ALPHA-ACTININ-BINDING"/>
    <property type="match status" value="1"/>
</dbReference>
<feature type="compositionally biased region" description="Acidic residues" evidence="4">
    <location>
        <begin position="387"/>
        <end position="397"/>
    </location>
</feature>
<feature type="compositionally biased region" description="Basic and acidic residues" evidence="4">
    <location>
        <begin position="412"/>
        <end position="426"/>
    </location>
</feature>
<dbReference type="InterPro" id="IPR021622">
    <property type="entry name" value="Afadin/alpha-actinin-bd"/>
</dbReference>
<organism evidence="5 6">
    <name type="scientific">Penicillium frequentans</name>
    <dbReference type="NCBI Taxonomy" id="3151616"/>
    <lineage>
        <taxon>Eukaryota</taxon>
        <taxon>Fungi</taxon>
        <taxon>Dikarya</taxon>
        <taxon>Ascomycota</taxon>
        <taxon>Pezizomycotina</taxon>
        <taxon>Eurotiomycetes</taxon>
        <taxon>Eurotiomycetidae</taxon>
        <taxon>Eurotiales</taxon>
        <taxon>Aspergillaceae</taxon>
        <taxon>Penicillium</taxon>
    </lineage>
</organism>
<keyword evidence="6" id="KW-1185">Reference proteome</keyword>
<dbReference type="EMBL" id="JAQIZZ010000007">
    <property type="protein sequence ID" value="KAJ5532041.1"/>
    <property type="molecule type" value="Genomic_DNA"/>
</dbReference>
<dbReference type="AlphaFoldDB" id="A0AAD6GBZ9"/>
<name>A0AAD6GBZ9_9EURO</name>
<evidence type="ECO:0000313" key="6">
    <source>
        <dbReference type="Proteomes" id="UP001220324"/>
    </source>
</evidence>
<proteinExistence type="inferred from homology"/>
<evidence type="ECO:0000256" key="1">
    <source>
        <dbReference type="ARBA" id="ARBA00009291"/>
    </source>
</evidence>
<comment type="similarity">
    <text evidence="1">Belongs to the ADIP family.</text>
</comment>
<gene>
    <name evidence="5" type="ORF">N7494_008593</name>
</gene>
<dbReference type="Proteomes" id="UP001220324">
    <property type="component" value="Unassembled WGS sequence"/>
</dbReference>
<reference evidence="5 6" key="1">
    <citation type="journal article" date="2023" name="IMA Fungus">
        <title>Comparative genomic study of the Penicillium genus elucidates a diverse pangenome and 15 lateral gene transfer events.</title>
        <authorList>
            <person name="Petersen C."/>
            <person name="Sorensen T."/>
            <person name="Nielsen M.R."/>
            <person name="Sondergaard T.E."/>
            <person name="Sorensen J.L."/>
            <person name="Fitzpatrick D.A."/>
            <person name="Frisvad J.C."/>
            <person name="Nielsen K.L."/>
        </authorList>
    </citation>
    <scope>NUCLEOTIDE SEQUENCE [LARGE SCALE GENOMIC DNA]</scope>
    <source>
        <strain evidence="5 6">IBT 35679</strain>
    </source>
</reference>
<keyword evidence="2 3" id="KW-0175">Coiled coil</keyword>
<evidence type="ECO:0000256" key="2">
    <source>
        <dbReference type="ARBA" id="ARBA00023054"/>
    </source>
</evidence>
<feature type="compositionally biased region" description="Polar residues" evidence="4">
    <location>
        <begin position="480"/>
        <end position="493"/>
    </location>
</feature>
<dbReference type="PANTHER" id="PTHR47057:SF1">
    <property type="entry name" value="AFADIN_ALPHA-ACTININ-BINDING PROTEIN"/>
    <property type="match status" value="1"/>
</dbReference>
<evidence type="ECO:0008006" key="7">
    <source>
        <dbReference type="Google" id="ProtNLM"/>
    </source>
</evidence>